<evidence type="ECO:0000256" key="1">
    <source>
        <dbReference type="ARBA" id="ARBA00022553"/>
    </source>
</evidence>
<evidence type="ECO:0000256" key="2">
    <source>
        <dbReference type="PROSITE-ProRule" id="PRU00169"/>
    </source>
</evidence>
<dbReference type="GO" id="GO:0000160">
    <property type="term" value="P:phosphorelay signal transduction system"/>
    <property type="evidence" value="ECO:0007669"/>
    <property type="project" value="InterPro"/>
</dbReference>
<dbReference type="Proteomes" id="UP000192907">
    <property type="component" value="Unassembled WGS sequence"/>
</dbReference>
<evidence type="ECO:0000313" key="4">
    <source>
        <dbReference type="EMBL" id="SMF63107.1"/>
    </source>
</evidence>
<dbReference type="Gene3D" id="3.40.50.2300">
    <property type="match status" value="1"/>
</dbReference>
<sequence>MPEKKREIIIIDDDLEIIESVTFILSKRGIGVRGFPNGNDAIEFIKKNEYRGVLLCDAQMPKIDGWDVVKRIAGEGLGQRLVVNMLTGVTDPPEKSESCAPYIFEYLTKPFENEELVRMIESSFAVLEGDVA</sequence>
<dbReference type="EMBL" id="FWZT01000021">
    <property type="protein sequence ID" value="SMF63107.1"/>
    <property type="molecule type" value="Genomic_DNA"/>
</dbReference>
<dbReference type="PROSITE" id="PS50110">
    <property type="entry name" value="RESPONSE_REGULATORY"/>
    <property type="match status" value="1"/>
</dbReference>
<evidence type="ECO:0000259" key="3">
    <source>
        <dbReference type="PROSITE" id="PS50110"/>
    </source>
</evidence>
<feature type="modified residue" description="4-aspartylphosphate" evidence="2">
    <location>
        <position position="57"/>
    </location>
</feature>
<proteinExistence type="predicted"/>
<dbReference type="SUPFAM" id="SSF52172">
    <property type="entry name" value="CheY-like"/>
    <property type="match status" value="1"/>
</dbReference>
<accession>A0A1Y6CHP2</accession>
<dbReference type="OrthoDB" id="5295285at2"/>
<feature type="domain" description="Response regulatory" evidence="3">
    <location>
        <begin position="7"/>
        <end position="124"/>
    </location>
</feature>
<dbReference type="CDD" id="cd00156">
    <property type="entry name" value="REC"/>
    <property type="match status" value="1"/>
</dbReference>
<dbReference type="STRING" id="1513793.SAMN06296036_121112"/>
<dbReference type="Pfam" id="PF00072">
    <property type="entry name" value="Response_reg"/>
    <property type="match status" value="1"/>
</dbReference>
<dbReference type="RefSeq" id="WP_132323222.1">
    <property type="nucleotide sequence ID" value="NZ_FWZT01000021.1"/>
</dbReference>
<dbReference type="PANTHER" id="PTHR44591:SF3">
    <property type="entry name" value="RESPONSE REGULATORY DOMAIN-CONTAINING PROTEIN"/>
    <property type="match status" value="1"/>
</dbReference>
<dbReference type="InterPro" id="IPR001789">
    <property type="entry name" value="Sig_transdc_resp-reg_receiver"/>
</dbReference>
<dbReference type="SMART" id="SM00448">
    <property type="entry name" value="REC"/>
    <property type="match status" value="1"/>
</dbReference>
<keyword evidence="1 2" id="KW-0597">Phosphoprotein</keyword>
<evidence type="ECO:0000313" key="5">
    <source>
        <dbReference type="Proteomes" id="UP000192907"/>
    </source>
</evidence>
<dbReference type="PANTHER" id="PTHR44591">
    <property type="entry name" value="STRESS RESPONSE REGULATOR PROTEIN 1"/>
    <property type="match status" value="1"/>
</dbReference>
<name>A0A1Y6CHP2_9BACT</name>
<dbReference type="InterPro" id="IPR050595">
    <property type="entry name" value="Bact_response_regulator"/>
</dbReference>
<organism evidence="4 5">
    <name type="scientific">Pseudobacteriovorax antillogorgiicola</name>
    <dbReference type="NCBI Taxonomy" id="1513793"/>
    <lineage>
        <taxon>Bacteria</taxon>
        <taxon>Pseudomonadati</taxon>
        <taxon>Bdellovibrionota</taxon>
        <taxon>Oligoflexia</taxon>
        <taxon>Oligoflexales</taxon>
        <taxon>Pseudobacteriovoracaceae</taxon>
        <taxon>Pseudobacteriovorax</taxon>
    </lineage>
</organism>
<gene>
    <name evidence="4" type="ORF">SAMN06296036_121112</name>
</gene>
<keyword evidence="5" id="KW-1185">Reference proteome</keyword>
<protein>
    <submittedName>
        <fullName evidence="4">Response regulator receiver domain-containing protein</fullName>
    </submittedName>
</protein>
<dbReference type="InterPro" id="IPR011006">
    <property type="entry name" value="CheY-like_superfamily"/>
</dbReference>
<reference evidence="5" key="1">
    <citation type="submission" date="2017-04" db="EMBL/GenBank/DDBJ databases">
        <authorList>
            <person name="Varghese N."/>
            <person name="Submissions S."/>
        </authorList>
    </citation>
    <scope>NUCLEOTIDE SEQUENCE [LARGE SCALE GENOMIC DNA]</scope>
    <source>
        <strain evidence="5">RKEM611</strain>
    </source>
</reference>
<dbReference type="AlphaFoldDB" id="A0A1Y6CHP2"/>